<dbReference type="SUPFAM" id="SSF51395">
    <property type="entry name" value="FMN-linked oxidoreductases"/>
    <property type="match status" value="1"/>
</dbReference>
<dbReference type="Proteomes" id="UP000800235">
    <property type="component" value="Unassembled WGS sequence"/>
</dbReference>
<dbReference type="Pfam" id="PF00724">
    <property type="entry name" value="Oxidored_FMN"/>
    <property type="match status" value="1"/>
</dbReference>
<dbReference type="PANTHER" id="PTHR22893">
    <property type="entry name" value="NADH OXIDOREDUCTASE-RELATED"/>
    <property type="match status" value="1"/>
</dbReference>
<gene>
    <name evidence="2" type="ORF">EJ08DRAFT_687045</name>
</gene>
<proteinExistence type="predicted"/>
<keyword evidence="3" id="KW-1185">Reference proteome</keyword>
<feature type="domain" description="NADH:flavin oxidoreductase/NADH oxidase N-terminal" evidence="1">
    <location>
        <begin position="8"/>
        <end position="328"/>
    </location>
</feature>
<organism evidence="2 3">
    <name type="scientific">Tothia fuscella</name>
    <dbReference type="NCBI Taxonomy" id="1048955"/>
    <lineage>
        <taxon>Eukaryota</taxon>
        <taxon>Fungi</taxon>
        <taxon>Dikarya</taxon>
        <taxon>Ascomycota</taxon>
        <taxon>Pezizomycotina</taxon>
        <taxon>Dothideomycetes</taxon>
        <taxon>Pleosporomycetidae</taxon>
        <taxon>Venturiales</taxon>
        <taxon>Cylindrosympodiaceae</taxon>
        <taxon>Tothia</taxon>
    </lineage>
</organism>
<reference evidence="2" key="1">
    <citation type="journal article" date="2020" name="Stud. Mycol.">
        <title>101 Dothideomycetes genomes: a test case for predicting lifestyles and emergence of pathogens.</title>
        <authorList>
            <person name="Haridas S."/>
            <person name="Albert R."/>
            <person name="Binder M."/>
            <person name="Bloem J."/>
            <person name="Labutti K."/>
            <person name="Salamov A."/>
            <person name="Andreopoulos B."/>
            <person name="Baker S."/>
            <person name="Barry K."/>
            <person name="Bills G."/>
            <person name="Bluhm B."/>
            <person name="Cannon C."/>
            <person name="Castanera R."/>
            <person name="Culley D."/>
            <person name="Daum C."/>
            <person name="Ezra D."/>
            <person name="Gonzalez J."/>
            <person name="Henrissat B."/>
            <person name="Kuo A."/>
            <person name="Liang C."/>
            <person name="Lipzen A."/>
            <person name="Lutzoni F."/>
            <person name="Magnuson J."/>
            <person name="Mondo S."/>
            <person name="Nolan M."/>
            <person name="Ohm R."/>
            <person name="Pangilinan J."/>
            <person name="Park H.-J."/>
            <person name="Ramirez L."/>
            <person name="Alfaro M."/>
            <person name="Sun H."/>
            <person name="Tritt A."/>
            <person name="Yoshinaga Y."/>
            <person name="Zwiers L.-H."/>
            <person name="Turgeon B."/>
            <person name="Goodwin S."/>
            <person name="Spatafora J."/>
            <person name="Crous P."/>
            <person name="Grigoriev I."/>
        </authorList>
    </citation>
    <scope>NUCLEOTIDE SEQUENCE</scope>
    <source>
        <strain evidence="2">CBS 130266</strain>
    </source>
</reference>
<dbReference type="EMBL" id="MU007028">
    <property type="protein sequence ID" value="KAF2432013.1"/>
    <property type="molecule type" value="Genomic_DNA"/>
</dbReference>
<dbReference type="OrthoDB" id="276546at2759"/>
<dbReference type="GO" id="GO:0010181">
    <property type="term" value="F:FMN binding"/>
    <property type="evidence" value="ECO:0007669"/>
    <property type="project" value="InterPro"/>
</dbReference>
<name>A0A9P4NV82_9PEZI</name>
<evidence type="ECO:0000313" key="3">
    <source>
        <dbReference type="Proteomes" id="UP000800235"/>
    </source>
</evidence>
<dbReference type="CDD" id="cd02933">
    <property type="entry name" value="OYE_like_FMN"/>
    <property type="match status" value="1"/>
</dbReference>
<dbReference type="InterPro" id="IPR013785">
    <property type="entry name" value="Aldolase_TIM"/>
</dbReference>
<evidence type="ECO:0000313" key="2">
    <source>
        <dbReference type="EMBL" id="KAF2432013.1"/>
    </source>
</evidence>
<sequence length="361" mass="39991">MAPLTSSKLFQPLKVGNMELKHRVIMAPLTRFRATDAHVPILPMVKEYYTQRACVPGTLLITEATFISPQASGYANVPGLFEPAQLKAWKEITDAVHEKGSFIYCQLWALGRAATKAEMDKKGLDVVGASAVPISEKSAMPRELREEEIRQFIRDYADAAKAAVEVGGFDGVEIHGANGYLIDQFTQDVSNHRTDSWGGSVENRARFALEVARAVTEAVGSNRVGIRLSPFSTFQSMKMADPIPQLTYLTNGLSAIGLSYLHLVESRPGCTWKSDAPIFLAGGFSAQLAKEAADEYPGEEKGRDVGIVFGRFFISTPNLVWRLQKGLEFNEYNRGTFYKAQSEEGYTDYPFHERFLAESKL</sequence>
<dbReference type="InterPro" id="IPR001155">
    <property type="entry name" value="OxRdtase_FMN_N"/>
</dbReference>
<dbReference type="AlphaFoldDB" id="A0A9P4NV82"/>
<dbReference type="GO" id="GO:0003959">
    <property type="term" value="F:NADPH dehydrogenase activity"/>
    <property type="evidence" value="ECO:0007669"/>
    <property type="project" value="TreeGrafter"/>
</dbReference>
<protein>
    <submittedName>
        <fullName evidence="2">FMN-linked oxidoreductase</fullName>
    </submittedName>
</protein>
<dbReference type="InterPro" id="IPR045247">
    <property type="entry name" value="Oye-like"/>
</dbReference>
<dbReference type="Gene3D" id="3.20.20.70">
    <property type="entry name" value="Aldolase class I"/>
    <property type="match status" value="1"/>
</dbReference>
<dbReference type="PANTHER" id="PTHR22893:SF91">
    <property type="entry name" value="NADPH DEHYDROGENASE 2-RELATED"/>
    <property type="match status" value="1"/>
</dbReference>
<evidence type="ECO:0000259" key="1">
    <source>
        <dbReference type="Pfam" id="PF00724"/>
    </source>
</evidence>
<dbReference type="FunFam" id="3.20.20.70:FF:000138">
    <property type="entry name" value="NADPH dehydrogenase 1"/>
    <property type="match status" value="1"/>
</dbReference>
<accession>A0A9P4NV82</accession>
<comment type="caution">
    <text evidence="2">The sequence shown here is derived from an EMBL/GenBank/DDBJ whole genome shotgun (WGS) entry which is preliminary data.</text>
</comment>